<keyword evidence="5 12" id="KW-0963">Cytoplasm</keyword>
<dbReference type="InterPro" id="IPR006700">
    <property type="entry name" value="RsmE"/>
</dbReference>
<evidence type="ECO:0000256" key="8">
    <source>
        <dbReference type="ARBA" id="ARBA00022679"/>
    </source>
</evidence>
<feature type="domain" description="Ribosomal RNA small subunit methyltransferase E methyltransferase" evidence="13">
    <location>
        <begin position="73"/>
        <end position="259"/>
    </location>
</feature>
<dbReference type="Proteomes" id="UP001272515">
    <property type="component" value="Unassembled WGS sequence"/>
</dbReference>
<comment type="catalytic activity">
    <reaction evidence="11 12">
        <text>uridine(1498) in 16S rRNA + S-adenosyl-L-methionine = N(3)-methyluridine(1498) in 16S rRNA + S-adenosyl-L-homocysteine + H(+)</text>
        <dbReference type="Rhea" id="RHEA:42920"/>
        <dbReference type="Rhea" id="RHEA-COMP:10283"/>
        <dbReference type="Rhea" id="RHEA-COMP:10284"/>
        <dbReference type="ChEBI" id="CHEBI:15378"/>
        <dbReference type="ChEBI" id="CHEBI:57856"/>
        <dbReference type="ChEBI" id="CHEBI:59789"/>
        <dbReference type="ChEBI" id="CHEBI:65315"/>
        <dbReference type="ChEBI" id="CHEBI:74502"/>
        <dbReference type="EC" id="2.1.1.193"/>
    </reaction>
</comment>
<evidence type="ECO:0000256" key="5">
    <source>
        <dbReference type="ARBA" id="ARBA00022490"/>
    </source>
</evidence>
<evidence type="ECO:0000313" key="14">
    <source>
        <dbReference type="EMBL" id="MDV5088976.1"/>
    </source>
</evidence>
<evidence type="ECO:0000259" key="13">
    <source>
        <dbReference type="Pfam" id="PF04452"/>
    </source>
</evidence>
<dbReference type="InterPro" id="IPR029028">
    <property type="entry name" value="Alpha/beta_knot_MTases"/>
</dbReference>
<gene>
    <name evidence="14" type="ORF">RVY80_09075</name>
</gene>
<dbReference type="RefSeq" id="WP_295189378.1">
    <property type="nucleotide sequence ID" value="NZ_JAWJZA010000013.1"/>
</dbReference>
<evidence type="ECO:0000256" key="7">
    <source>
        <dbReference type="ARBA" id="ARBA00022603"/>
    </source>
</evidence>
<comment type="subcellular location">
    <subcellularLocation>
        <location evidence="1 12">Cytoplasm</location>
    </subcellularLocation>
</comment>
<keyword evidence="6 12" id="KW-0698">rRNA processing</keyword>
<reference evidence="14 15" key="1">
    <citation type="submission" date="2023-10" db="EMBL/GenBank/DDBJ databases">
        <title>Veillonella sp. nov., isolated from a pig farm feces dump.</title>
        <authorList>
            <person name="Chang Y.-H."/>
        </authorList>
    </citation>
    <scope>NUCLEOTIDE SEQUENCE [LARGE SCALE GENOMIC DNA]</scope>
    <source>
        <strain evidence="14 15">YH-vei2233</strain>
    </source>
</reference>
<evidence type="ECO:0000256" key="6">
    <source>
        <dbReference type="ARBA" id="ARBA00022552"/>
    </source>
</evidence>
<dbReference type="SUPFAM" id="SSF75217">
    <property type="entry name" value="alpha/beta knot"/>
    <property type="match status" value="1"/>
</dbReference>
<dbReference type="InterPro" id="IPR046886">
    <property type="entry name" value="RsmE_MTase_dom"/>
</dbReference>
<evidence type="ECO:0000256" key="11">
    <source>
        <dbReference type="ARBA" id="ARBA00047944"/>
    </source>
</evidence>
<dbReference type="InterPro" id="IPR029026">
    <property type="entry name" value="tRNA_m1G_MTases_N"/>
</dbReference>
<dbReference type="NCBIfam" id="TIGR00046">
    <property type="entry name" value="RsmE family RNA methyltransferase"/>
    <property type="match status" value="1"/>
</dbReference>
<accession>A0ABU3ZAL8</accession>
<sequence>MKKIFIPTPLTDNIIIPKDITHHILHVFRHDMRKPVTVSGSDGQTGSYLITAEIDGAAYAQLCELLPSQTQMSRVILVQSLLKGEKLEWVLQKATELNVDAVYLVATANNVVKYDDKKLMSKASRWEKIMQEASQQCGRNQLPTLVVDQTLPQVLDIESDALQLVAYENETGRTLKDALVDFKQKTLSDFNQTTVENSNNSNGVIIAPTQPTVLICIGPEGGFQQKEIDAMSERGVESVTLGNTILRAETAAISSIAMINYELEL</sequence>
<comment type="function">
    <text evidence="10 12">Specifically methylates the N3 position of the uracil ring of uridine 1498 (m3U1498) in 16S rRNA. Acts on the fully assembled 30S ribosomal subunit.</text>
</comment>
<evidence type="ECO:0000256" key="2">
    <source>
        <dbReference type="ARBA" id="ARBA00005528"/>
    </source>
</evidence>
<dbReference type="EC" id="2.1.1.193" evidence="3 12"/>
<dbReference type="GO" id="GO:0032259">
    <property type="term" value="P:methylation"/>
    <property type="evidence" value="ECO:0007669"/>
    <property type="project" value="UniProtKB-KW"/>
</dbReference>
<comment type="similarity">
    <text evidence="2 12">Belongs to the RNA methyltransferase RsmE family.</text>
</comment>
<evidence type="ECO:0000256" key="1">
    <source>
        <dbReference type="ARBA" id="ARBA00004496"/>
    </source>
</evidence>
<dbReference type="PANTHER" id="PTHR30027:SF3">
    <property type="entry name" value="16S RRNA (URACIL(1498)-N(3))-METHYLTRANSFERASE"/>
    <property type="match status" value="1"/>
</dbReference>
<name>A0ABU3ZAL8_9FIRM</name>
<evidence type="ECO:0000256" key="3">
    <source>
        <dbReference type="ARBA" id="ARBA00012328"/>
    </source>
</evidence>
<dbReference type="PANTHER" id="PTHR30027">
    <property type="entry name" value="RIBOSOMAL RNA SMALL SUBUNIT METHYLTRANSFERASE E"/>
    <property type="match status" value="1"/>
</dbReference>
<comment type="caution">
    <text evidence="14">The sequence shown here is derived from an EMBL/GenBank/DDBJ whole genome shotgun (WGS) entry which is preliminary data.</text>
</comment>
<dbReference type="GO" id="GO:0008168">
    <property type="term" value="F:methyltransferase activity"/>
    <property type="evidence" value="ECO:0007669"/>
    <property type="project" value="UniProtKB-KW"/>
</dbReference>
<dbReference type="EMBL" id="JAWJZB010000010">
    <property type="protein sequence ID" value="MDV5088976.1"/>
    <property type="molecule type" value="Genomic_DNA"/>
</dbReference>
<dbReference type="PIRSF" id="PIRSF015601">
    <property type="entry name" value="MTase_slr0722"/>
    <property type="match status" value="1"/>
</dbReference>
<evidence type="ECO:0000256" key="10">
    <source>
        <dbReference type="ARBA" id="ARBA00025699"/>
    </source>
</evidence>
<keyword evidence="9 12" id="KW-0949">S-adenosyl-L-methionine</keyword>
<evidence type="ECO:0000313" key="15">
    <source>
        <dbReference type="Proteomes" id="UP001272515"/>
    </source>
</evidence>
<organism evidence="14 15">
    <name type="scientific">Veillonella absiana</name>
    <dbReference type="NCBI Taxonomy" id="3079305"/>
    <lineage>
        <taxon>Bacteria</taxon>
        <taxon>Bacillati</taxon>
        <taxon>Bacillota</taxon>
        <taxon>Negativicutes</taxon>
        <taxon>Veillonellales</taxon>
        <taxon>Veillonellaceae</taxon>
        <taxon>Veillonella</taxon>
    </lineage>
</organism>
<proteinExistence type="inferred from homology"/>
<evidence type="ECO:0000256" key="12">
    <source>
        <dbReference type="PIRNR" id="PIRNR015601"/>
    </source>
</evidence>
<evidence type="ECO:0000256" key="9">
    <source>
        <dbReference type="ARBA" id="ARBA00022691"/>
    </source>
</evidence>
<dbReference type="Pfam" id="PF04452">
    <property type="entry name" value="Methyltrans_RNA"/>
    <property type="match status" value="1"/>
</dbReference>
<evidence type="ECO:0000256" key="4">
    <source>
        <dbReference type="ARBA" id="ARBA00013673"/>
    </source>
</evidence>
<keyword evidence="15" id="KW-1185">Reference proteome</keyword>
<keyword evidence="8 12" id="KW-0808">Transferase</keyword>
<protein>
    <recommendedName>
        <fullName evidence="4 12">Ribosomal RNA small subunit methyltransferase E</fullName>
        <ecNumber evidence="3 12">2.1.1.193</ecNumber>
    </recommendedName>
</protein>
<dbReference type="CDD" id="cd18084">
    <property type="entry name" value="RsmE-like"/>
    <property type="match status" value="1"/>
</dbReference>
<dbReference type="Gene3D" id="3.40.1280.10">
    <property type="match status" value="1"/>
</dbReference>
<keyword evidence="7 12" id="KW-0489">Methyltransferase</keyword>